<evidence type="ECO:0000313" key="3">
    <source>
        <dbReference type="Proteomes" id="UP001157910"/>
    </source>
</evidence>
<gene>
    <name evidence="2" type="ORF">SAMN06296065_11559</name>
</gene>
<dbReference type="Pfam" id="PF00403">
    <property type="entry name" value="HMA"/>
    <property type="match status" value="1"/>
</dbReference>
<dbReference type="SUPFAM" id="SSF55008">
    <property type="entry name" value="HMA, heavy metal-associated domain"/>
    <property type="match status" value="1"/>
</dbReference>
<dbReference type="PROSITE" id="PS50846">
    <property type="entry name" value="HMA_2"/>
    <property type="match status" value="1"/>
</dbReference>
<protein>
    <submittedName>
        <fullName evidence="2">Copper chaperone</fullName>
    </submittedName>
</protein>
<name>A0ABY1QV23_9SPHN</name>
<accession>A0ABY1QV23</accession>
<organism evidence="2 3">
    <name type="scientific">Novosphingobium panipatense</name>
    <dbReference type="NCBI Taxonomy" id="428991"/>
    <lineage>
        <taxon>Bacteria</taxon>
        <taxon>Pseudomonadati</taxon>
        <taxon>Pseudomonadota</taxon>
        <taxon>Alphaproteobacteria</taxon>
        <taxon>Sphingomonadales</taxon>
        <taxon>Sphingomonadaceae</taxon>
        <taxon>Novosphingobium</taxon>
    </lineage>
</organism>
<dbReference type="InterPro" id="IPR006121">
    <property type="entry name" value="HMA_dom"/>
</dbReference>
<evidence type="ECO:0000313" key="2">
    <source>
        <dbReference type="EMBL" id="SMP80847.1"/>
    </source>
</evidence>
<dbReference type="EMBL" id="FXUI01000015">
    <property type="protein sequence ID" value="SMP80847.1"/>
    <property type="molecule type" value="Genomic_DNA"/>
</dbReference>
<dbReference type="CDD" id="cd00371">
    <property type="entry name" value="HMA"/>
    <property type="match status" value="1"/>
</dbReference>
<keyword evidence="3" id="KW-1185">Reference proteome</keyword>
<proteinExistence type="predicted"/>
<comment type="caution">
    <text evidence="2">The sequence shown here is derived from an EMBL/GenBank/DDBJ whole genome shotgun (WGS) entry which is preliminary data.</text>
</comment>
<evidence type="ECO:0000259" key="1">
    <source>
        <dbReference type="PROSITE" id="PS50846"/>
    </source>
</evidence>
<dbReference type="Proteomes" id="UP001157910">
    <property type="component" value="Unassembled WGS sequence"/>
</dbReference>
<feature type="domain" description="HMA" evidence="1">
    <location>
        <begin position="1"/>
        <end position="62"/>
    </location>
</feature>
<dbReference type="Gene3D" id="3.30.70.100">
    <property type="match status" value="1"/>
</dbReference>
<dbReference type="InterPro" id="IPR036163">
    <property type="entry name" value="HMA_dom_sf"/>
</dbReference>
<reference evidence="2 3" key="1">
    <citation type="submission" date="2017-05" db="EMBL/GenBank/DDBJ databases">
        <authorList>
            <person name="Varghese N."/>
            <person name="Submissions S."/>
        </authorList>
    </citation>
    <scope>NUCLEOTIDE SEQUENCE [LARGE SCALE GENOMIC DNA]</scope>
    <source>
        <strain evidence="2 3">SM16</strain>
    </source>
</reference>
<dbReference type="RefSeq" id="WP_257542381.1">
    <property type="nucleotide sequence ID" value="NZ_FXUI01000015.1"/>
</dbReference>
<sequence length="64" mass="6647">MRFHVQTMTCGNCVKHVTEAIMAIDPGAKIDADIPARTIDVATSASPEAVTQALAADGYEASAI</sequence>